<evidence type="ECO:0000256" key="6">
    <source>
        <dbReference type="ARBA" id="ARBA00023136"/>
    </source>
</evidence>
<comment type="subcellular location">
    <subcellularLocation>
        <location evidence="1">Cell membrane</location>
        <topology evidence="1">Multi-pass membrane protein</topology>
    </subcellularLocation>
</comment>
<reference evidence="11" key="1">
    <citation type="submission" date="2022-02" db="EMBL/GenBank/DDBJ databases">
        <authorList>
            <person name="Lee M."/>
            <person name="Kim S.-J."/>
            <person name="Jung M.-Y."/>
        </authorList>
    </citation>
    <scope>NUCLEOTIDE SEQUENCE</scope>
    <source>
        <strain evidence="11">JHP9</strain>
    </source>
</reference>
<dbReference type="InterPro" id="IPR039421">
    <property type="entry name" value="Type_1_exporter"/>
</dbReference>
<dbReference type="PROSITE" id="PS50929">
    <property type="entry name" value="ABC_TM1F"/>
    <property type="match status" value="1"/>
</dbReference>
<evidence type="ECO:0000256" key="2">
    <source>
        <dbReference type="ARBA" id="ARBA00022692"/>
    </source>
</evidence>
<accession>A0ABT0QZL4</accession>
<feature type="transmembrane region" description="Helical" evidence="8">
    <location>
        <begin position="325"/>
        <end position="343"/>
    </location>
</feature>
<dbReference type="RefSeq" id="WP_249737185.1">
    <property type="nucleotide sequence ID" value="NZ_JAKNCJ010000002.1"/>
</dbReference>
<dbReference type="SUPFAM" id="SSF90123">
    <property type="entry name" value="ABC transporter transmembrane region"/>
    <property type="match status" value="1"/>
</dbReference>
<comment type="caution">
    <text evidence="11">The sequence shown here is derived from an EMBL/GenBank/DDBJ whole genome shotgun (WGS) entry which is preliminary data.</text>
</comment>
<dbReference type="Pfam" id="PF00005">
    <property type="entry name" value="ABC_tran"/>
    <property type="match status" value="1"/>
</dbReference>
<dbReference type="PROSITE" id="PS00211">
    <property type="entry name" value="ABC_TRANSPORTER_1"/>
    <property type="match status" value="1"/>
</dbReference>
<dbReference type="InterPro" id="IPR027417">
    <property type="entry name" value="P-loop_NTPase"/>
</dbReference>
<dbReference type="Proteomes" id="UP001203761">
    <property type="component" value="Unassembled WGS sequence"/>
</dbReference>
<gene>
    <name evidence="11" type="ORF">Bequi_06785</name>
</gene>
<dbReference type="PROSITE" id="PS50893">
    <property type="entry name" value="ABC_TRANSPORTER_2"/>
    <property type="match status" value="1"/>
</dbReference>
<feature type="transmembrane region" description="Helical" evidence="8">
    <location>
        <begin position="152"/>
        <end position="174"/>
    </location>
</feature>
<feature type="domain" description="ABC transmembrane type-1" evidence="10">
    <location>
        <begin position="72"/>
        <end position="395"/>
    </location>
</feature>
<dbReference type="Pfam" id="PF00664">
    <property type="entry name" value="ABC_membrane"/>
    <property type="match status" value="1"/>
</dbReference>
<feature type="transmembrane region" description="Helical" evidence="8">
    <location>
        <begin position="69"/>
        <end position="87"/>
    </location>
</feature>
<sequence length="688" mass="75188">MSRQDQAENTELDDQSATSSPAVVGDEAAEAAEIAAEKDAGRGLRPGQSAKSFGPSARRLIAQMAPERAYVIWGLLLGVISVGLSVVGPKVLGWATDIVFSGVISRQLPAGTTKEQAIAQLRAAGNDTFADMLTGMDVTPGQGIDFAELHRVLLLMVGLYVVASLFQWLQGLMLNRIIFKMVYRLRRDVEEKLHRLPLGYFDGQRRGDILSRVTNDIDNIQNTLINTLTGLVNSILMLIGVVIMMFTISWKLTLITLAIIPVAFAVTAIVGTRSQKLFQQQWDATGKVNAEVEEAFSGHELITVFGRRAESSALFEERNAEMYRASFGAQFVSSLIMPLMMFVGNLSYVGIAIVGGLQVVSGSITLGSVQAFIQYNRQFTQPLSQVASMATMLQSSVASAERVFELLDAEEQEPETADSVTRAAAERIRQGRVEFDHVRFSYSPDRELIRDLSLVAEPGQTVAIVGPTGAGKTTLVNLIMRFYEIDGGRITLDGVDIRDLTRRQLRERTGMVLQDTWLFNGTIMENIRYGRLDASDEEVIEAAKATHVDDFVAHLPEGYETVLDSDASNVSAGEKQLLTIARAFLARPSLLILDEATSSVDTRTEVLVQRAMNLLREGRTSFVIAHRLSTIRDADLILVMEDGDIVEQGSHEDLIASGGAYARLYRSQFEGGAAEPAESEEQEAVAGA</sequence>
<evidence type="ECO:0000256" key="7">
    <source>
        <dbReference type="SAM" id="MobiDB-lite"/>
    </source>
</evidence>
<name>A0ABT0QZL4_9MICO</name>
<keyword evidence="3" id="KW-0547">Nucleotide-binding</keyword>
<evidence type="ECO:0000259" key="9">
    <source>
        <dbReference type="PROSITE" id="PS50893"/>
    </source>
</evidence>
<dbReference type="InterPro" id="IPR036640">
    <property type="entry name" value="ABC1_TM_sf"/>
</dbReference>
<feature type="transmembrane region" description="Helical" evidence="8">
    <location>
        <begin position="224"/>
        <end position="246"/>
    </location>
</feature>
<evidence type="ECO:0000259" key="10">
    <source>
        <dbReference type="PROSITE" id="PS50929"/>
    </source>
</evidence>
<dbReference type="EMBL" id="JAKNCJ010000002">
    <property type="protein sequence ID" value="MCL6423092.1"/>
    <property type="molecule type" value="Genomic_DNA"/>
</dbReference>
<feature type="region of interest" description="Disordered" evidence="7">
    <location>
        <begin position="1"/>
        <end position="29"/>
    </location>
</feature>
<keyword evidence="12" id="KW-1185">Reference proteome</keyword>
<dbReference type="CDD" id="cd18547">
    <property type="entry name" value="ABC_6TM_Tm288_like"/>
    <property type="match status" value="1"/>
</dbReference>
<dbReference type="CDD" id="cd03254">
    <property type="entry name" value="ABCC_Glucan_exporter_like"/>
    <property type="match status" value="1"/>
</dbReference>
<feature type="domain" description="ABC transporter" evidence="9">
    <location>
        <begin position="433"/>
        <end position="667"/>
    </location>
</feature>
<dbReference type="SUPFAM" id="SSF52540">
    <property type="entry name" value="P-loop containing nucleoside triphosphate hydrolases"/>
    <property type="match status" value="1"/>
</dbReference>
<dbReference type="InterPro" id="IPR011527">
    <property type="entry name" value="ABC1_TM_dom"/>
</dbReference>
<dbReference type="PANTHER" id="PTHR43394">
    <property type="entry name" value="ATP-DEPENDENT PERMEASE MDL1, MITOCHONDRIAL"/>
    <property type="match status" value="1"/>
</dbReference>
<protein>
    <submittedName>
        <fullName evidence="11">ABC transporter ATP-binding protein/permease</fullName>
    </submittedName>
</protein>
<keyword evidence="2 8" id="KW-0812">Transmembrane</keyword>
<evidence type="ECO:0000256" key="1">
    <source>
        <dbReference type="ARBA" id="ARBA00004651"/>
    </source>
</evidence>
<proteinExistence type="predicted"/>
<evidence type="ECO:0000313" key="11">
    <source>
        <dbReference type="EMBL" id="MCL6423092.1"/>
    </source>
</evidence>
<dbReference type="InterPro" id="IPR017871">
    <property type="entry name" value="ABC_transporter-like_CS"/>
</dbReference>
<dbReference type="InterPro" id="IPR003593">
    <property type="entry name" value="AAA+_ATPase"/>
</dbReference>
<dbReference type="GO" id="GO:0005524">
    <property type="term" value="F:ATP binding"/>
    <property type="evidence" value="ECO:0007669"/>
    <property type="project" value="UniProtKB-KW"/>
</dbReference>
<dbReference type="InterPro" id="IPR003439">
    <property type="entry name" value="ABC_transporter-like_ATP-bd"/>
</dbReference>
<keyword evidence="6 8" id="KW-0472">Membrane</keyword>
<dbReference type="PANTHER" id="PTHR43394:SF1">
    <property type="entry name" value="ATP-BINDING CASSETTE SUB-FAMILY B MEMBER 10, MITOCHONDRIAL"/>
    <property type="match status" value="1"/>
</dbReference>
<keyword evidence="4 11" id="KW-0067">ATP-binding</keyword>
<evidence type="ECO:0000256" key="4">
    <source>
        <dbReference type="ARBA" id="ARBA00022840"/>
    </source>
</evidence>
<evidence type="ECO:0000256" key="8">
    <source>
        <dbReference type="SAM" id="Phobius"/>
    </source>
</evidence>
<evidence type="ECO:0000256" key="3">
    <source>
        <dbReference type="ARBA" id="ARBA00022741"/>
    </source>
</evidence>
<dbReference type="SMART" id="SM00382">
    <property type="entry name" value="AAA"/>
    <property type="match status" value="1"/>
</dbReference>
<evidence type="ECO:0000313" key="12">
    <source>
        <dbReference type="Proteomes" id="UP001203761"/>
    </source>
</evidence>
<organism evidence="11 12">
    <name type="scientific">Brachybacterium equifaecis</name>
    <dbReference type="NCBI Taxonomy" id="2910770"/>
    <lineage>
        <taxon>Bacteria</taxon>
        <taxon>Bacillati</taxon>
        <taxon>Actinomycetota</taxon>
        <taxon>Actinomycetes</taxon>
        <taxon>Micrococcales</taxon>
        <taxon>Dermabacteraceae</taxon>
        <taxon>Brachybacterium</taxon>
    </lineage>
</organism>
<dbReference type="Gene3D" id="3.40.50.300">
    <property type="entry name" value="P-loop containing nucleotide triphosphate hydrolases"/>
    <property type="match status" value="1"/>
</dbReference>
<evidence type="ECO:0000256" key="5">
    <source>
        <dbReference type="ARBA" id="ARBA00022989"/>
    </source>
</evidence>
<dbReference type="Gene3D" id="1.20.1560.10">
    <property type="entry name" value="ABC transporter type 1, transmembrane domain"/>
    <property type="match status" value="1"/>
</dbReference>
<feature type="transmembrane region" description="Helical" evidence="8">
    <location>
        <begin position="252"/>
        <end position="271"/>
    </location>
</feature>
<keyword evidence="5 8" id="KW-1133">Transmembrane helix</keyword>